<keyword evidence="3" id="KW-0479">Metal-binding</keyword>
<reference evidence="4 5" key="1">
    <citation type="submission" date="2018-09" db="EMBL/GenBank/DDBJ databases">
        <title>Metagenome Assembled Genomes from an Advanced Water Purification Facility.</title>
        <authorList>
            <person name="Stamps B.W."/>
            <person name="Spear J.R."/>
        </authorList>
    </citation>
    <scope>NUCLEOTIDE SEQUENCE [LARGE SCALE GENOMIC DNA]</scope>
    <source>
        <strain evidence="4">Bin_27_1</strain>
    </source>
</reference>
<dbReference type="RefSeq" id="WP_004311281.1">
    <property type="nucleotide sequence ID" value="NZ_SSFD01000106.1"/>
</dbReference>
<evidence type="ECO:0000256" key="3">
    <source>
        <dbReference type="PIRSR" id="PIRSR605502-1"/>
    </source>
</evidence>
<comment type="cofactor">
    <cofactor evidence="3">
        <name>Mg(2+)</name>
        <dbReference type="ChEBI" id="CHEBI:18420"/>
    </cofactor>
    <text evidence="3">Binds 2 magnesium ions per subunit.</text>
</comment>
<dbReference type="Gene3D" id="1.10.4080.10">
    <property type="entry name" value="ADP-ribosylation/Crystallin J1"/>
    <property type="match status" value="1"/>
</dbReference>
<evidence type="ECO:0000313" key="4">
    <source>
        <dbReference type="EMBL" id="TXH86550.1"/>
    </source>
</evidence>
<dbReference type="InterPro" id="IPR050792">
    <property type="entry name" value="ADP-ribosylglycohydrolase"/>
</dbReference>
<dbReference type="InterPro" id="IPR005502">
    <property type="entry name" value="Ribosyl_crysJ1"/>
</dbReference>
<comment type="caution">
    <text evidence="4">The sequence shown here is derived from an EMBL/GenBank/DDBJ whole genome shotgun (WGS) entry which is preliminary data.</text>
</comment>
<accession>A0A5C7SSK2</accession>
<dbReference type="AlphaFoldDB" id="A0A5C7SSK2"/>
<evidence type="ECO:0000256" key="1">
    <source>
        <dbReference type="ARBA" id="ARBA00010702"/>
    </source>
</evidence>
<gene>
    <name evidence="4" type="ORF">E6Q80_07535</name>
</gene>
<dbReference type="GO" id="GO:0016787">
    <property type="term" value="F:hydrolase activity"/>
    <property type="evidence" value="ECO:0007669"/>
    <property type="project" value="UniProtKB-KW"/>
</dbReference>
<dbReference type="EMBL" id="SSFD01000106">
    <property type="protein sequence ID" value="TXH86550.1"/>
    <property type="molecule type" value="Genomic_DNA"/>
</dbReference>
<name>A0A5C7SSK2_THASP</name>
<comment type="similarity">
    <text evidence="1">Belongs to the ADP-ribosylglycohydrolase family.</text>
</comment>
<protein>
    <submittedName>
        <fullName evidence="4">ADP-ribosylglycohydrolase family protein</fullName>
    </submittedName>
</protein>
<keyword evidence="3" id="KW-0460">Magnesium</keyword>
<dbReference type="Pfam" id="PF03747">
    <property type="entry name" value="ADP_ribosyl_GH"/>
    <property type="match status" value="1"/>
</dbReference>
<dbReference type="SUPFAM" id="SSF101478">
    <property type="entry name" value="ADP-ribosylglycohydrolase"/>
    <property type="match status" value="1"/>
</dbReference>
<dbReference type="PANTHER" id="PTHR16222:SF24">
    <property type="entry name" value="ADP-RIBOSYLHYDROLASE ARH3"/>
    <property type="match status" value="1"/>
</dbReference>
<dbReference type="InterPro" id="IPR036705">
    <property type="entry name" value="Ribosyl_crysJ1_sf"/>
</dbReference>
<evidence type="ECO:0000313" key="5">
    <source>
        <dbReference type="Proteomes" id="UP000321192"/>
    </source>
</evidence>
<proteinExistence type="inferred from homology"/>
<feature type="binding site" evidence="3">
    <location>
        <position position="76"/>
    </location>
    <ligand>
        <name>Mg(2+)</name>
        <dbReference type="ChEBI" id="CHEBI:18420"/>
        <label>1</label>
    </ligand>
</feature>
<dbReference type="PANTHER" id="PTHR16222">
    <property type="entry name" value="ADP-RIBOSYLGLYCOHYDROLASE"/>
    <property type="match status" value="1"/>
</dbReference>
<dbReference type="Proteomes" id="UP000321192">
    <property type="component" value="Unassembled WGS sequence"/>
</dbReference>
<evidence type="ECO:0000256" key="2">
    <source>
        <dbReference type="ARBA" id="ARBA00022801"/>
    </source>
</evidence>
<dbReference type="GO" id="GO:0046872">
    <property type="term" value="F:metal ion binding"/>
    <property type="evidence" value="ECO:0007669"/>
    <property type="project" value="UniProtKB-KW"/>
</dbReference>
<keyword evidence="2 4" id="KW-0378">Hydrolase</keyword>
<organism evidence="4 5">
    <name type="scientific">Thauera aminoaromatica</name>
    <dbReference type="NCBI Taxonomy" id="164330"/>
    <lineage>
        <taxon>Bacteria</taxon>
        <taxon>Pseudomonadati</taxon>
        <taxon>Pseudomonadota</taxon>
        <taxon>Betaproteobacteria</taxon>
        <taxon>Rhodocyclales</taxon>
        <taxon>Zoogloeaceae</taxon>
        <taxon>Thauera</taxon>
    </lineage>
</organism>
<sequence>MSADPVSVAGIDGPAALRDRALGALLGAFIGDALALGPHWYYDLDELRARYGPWITGYTAPMPDHYHAGMKAGESSQAGVLLRLTMESLAECGGYDEADFCRRMDEDFFPRLDGTPMQGPGGYTSQSIREAWRKRIRQGLPWGRVAGNADTTEAAERTLAIAVRYALDPAALADAVTRNTVLTQTDGTVVAMTVAFGAVLGMLVEGHKFDAAISAKLMARVKSGALPFHTVTSGNLQAPRPGAAEAPTAGRFPSPDALLTQSSIARAAHDPDVRIEPAWKVALVYGMPCAVYHQFPAAYYLAARFADDFESAVLHALNGGGQNLARTMLTGALVGAQVGLAGIPARFVKGLVDHAALLALAGRIGPGRVL</sequence>